<dbReference type="EMBL" id="FXAZ01000001">
    <property type="protein sequence ID" value="SMG10878.1"/>
    <property type="molecule type" value="Genomic_DNA"/>
</dbReference>
<dbReference type="PANTHER" id="PTHR33392:SF6">
    <property type="entry name" value="POLYISOPRENYL-TEICHOIC ACID--PEPTIDOGLYCAN TEICHOIC ACID TRANSFERASE TAGU"/>
    <property type="match status" value="1"/>
</dbReference>
<dbReference type="RefSeq" id="WP_085492512.1">
    <property type="nucleotide sequence ID" value="NZ_FXAZ01000001.1"/>
</dbReference>
<evidence type="ECO:0000256" key="1">
    <source>
        <dbReference type="ARBA" id="ARBA00006068"/>
    </source>
</evidence>
<keyword evidence="4" id="KW-1185">Reference proteome</keyword>
<evidence type="ECO:0000313" key="3">
    <source>
        <dbReference type="EMBL" id="SMG10878.1"/>
    </source>
</evidence>
<evidence type="ECO:0000259" key="2">
    <source>
        <dbReference type="Pfam" id="PF03816"/>
    </source>
</evidence>
<dbReference type="InterPro" id="IPR004474">
    <property type="entry name" value="LytR_CpsA_psr"/>
</dbReference>
<dbReference type="PANTHER" id="PTHR33392">
    <property type="entry name" value="POLYISOPRENYL-TEICHOIC ACID--PEPTIDOGLYCAN TEICHOIC ACID TRANSFERASE TAGU"/>
    <property type="match status" value="1"/>
</dbReference>
<comment type="similarity">
    <text evidence="1">Belongs to the LytR/CpsA/Psr (LCP) family.</text>
</comment>
<accession>A0A1X7I8E7</accession>
<dbReference type="AlphaFoldDB" id="A0A1X7I8E7"/>
<name>A0A1X7I8E7_9BACL</name>
<feature type="domain" description="Cell envelope-related transcriptional attenuator" evidence="2">
    <location>
        <begin position="86"/>
        <end position="230"/>
    </location>
</feature>
<dbReference type="STRING" id="1852522.SAMN06295960_0219"/>
<dbReference type="Proteomes" id="UP000193834">
    <property type="component" value="Unassembled WGS sequence"/>
</dbReference>
<dbReference type="InterPro" id="IPR050922">
    <property type="entry name" value="LytR/CpsA/Psr_CW_biosynth"/>
</dbReference>
<reference evidence="3 4" key="1">
    <citation type="submission" date="2017-04" db="EMBL/GenBank/DDBJ databases">
        <authorList>
            <person name="Afonso C.L."/>
            <person name="Miller P.J."/>
            <person name="Scott M.A."/>
            <person name="Spackman E."/>
            <person name="Goraichik I."/>
            <person name="Dimitrov K.M."/>
            <person name="Suarez D.L."/>
            <person name="Swayne D.E."/>
        </authorList>
    </citation>
    <scope>NUCLEOTIDE SEQUENCE [LARGE SCALE GENOMIC DNA]</scope>
    <source>
        <strain evidence="3 4">11</strain>
    </source>
</reference>
<dbReference type="Gene3D" id="3.40.630.190">
    <property type="entry name" value="LCP protein"/>
    <property type="match status" value="1"/>
</dbReference>
<dbReference type="Pfam" id="PF03816">
    <property type="entry name" value="LytR_cpsA_psr"/>
    <property type="match status" value="1"/>
</dbReference>
<proteinExistence type="inferred from homology"/>
<protein>
    <submittedName>
        <fullName evidence="3">Transcriptional attenuator, LytR family</fullName>
    </submittedName>
</protein>
<dbReference type="NCBIfam" id="TIGR00350">
    <property type="entry name" value="lytR_cpsA_psr"/>
    <property type="match status" value="1"/>
</dbReference>
<dbReference type="OrthoDB" id="27330at2"/>
<sequence>MNRKRKRRKWSMIWLALIILITSGFAFRKPLSLWAYDHLLAKRVEQSLEQVYKPLDIDRPSLDLSEEPPFSLLLLGIDQRDQEVGRSDSMIYSVIRPKDHQVLLLSIPRDSYTEIIGKGKEDKIAHAYAFGGAEMSVNTVEHLLEQPVHHYASINFKGFRDVVDALGGVALPITEDIENKQWNHDKFFIPANKPLYTGLEALNYVRYREDTDQNRMERNQIFLQAITARALQWKQLSKIPTLLNIAGSNFQTDIPPSNMVDLGKLIFMRDEVPEFHSYALTGDGKMMDGIWYYMLDESTVEEAHQMIEDWLDPQMDIDTLLLPFKNKD</sequence>
<gene>
    <name evidence="3" type="ORF">SAMN06295960_0219</name>
</gene>
<organism evidence="3 4">
    <name type="scientific">Paenibacillus aquistagni</name>
    <dbReference type="NCBI Taxonomy" id="1852522"/>
    <lineage>
        <taxon>Bacteria</taxon>
        <taxon>Bacillati</taxon>
        <taxon>Bacillota</taxon>
        <taxon>Bacilli</taxon>
        <taxon>Bacillales</taxon>
        <taxon>Paenibacillaceae</taxon>
        <taxon>Paenibacillus</taxon>
    </lineage>
</organism>
<evidence type="ECO:0000313" key="4">
    <source>
        <dbReference type="Proteomes" id="UP000193834"/>
    </source>
</evidence>